<dbReference type="PANTHER" id="PTHR14614">
    <property type="entry name" value="HEPATOCELLULAR CARCINOMA-ASSOCIATED ANTIGEN"/>
    <property type="match status" value="1"/>
</dbReference>
<evidence type="ECO:0008006" key="4">
    <source>
        <dbReference type="Google" id="ProtNLM"/>
    </source>
</evidence>
<keyword evidence="3" id="KW-1185">Reference proteome</keyword>
<feature type="region of interest" description="Disordered" evidence="1">
    <location>
        <begin position="545"/>
        <end position="590"/>
    </location>
</feature>
<evidence type="ECO:0000313" key="3">
    <source>
        <dbReference type="Proteomes" id="UP000224006"/>
    </source>
</evidence>
<reference evidence="2 3" key="1">
    <citation type="submission" date="2017-09" db="EMBL/GenBank/DDBJ databases">
        <title>Genome sequencing of Besnoitia besnoiti strain Bb-Ger1.</title>
        <authorList>
            <person name="Schares G."/>
            <person name="Venepally P."/>
            <person name="Lorenzi H.A."/>
        </authorList>
    </citation>
    <scope>NUCLEOTIDE SEQUENCE [LARGE SCALE GENOMIC DNA]</scope>
    <source>
        <strain evidence="2 3">Bb-Ger1</strain>
    </source>
</reference>
<dbReference type="RefSeq" id="XP_029217629.1">
    <property type="nucleotide sequence ID" value="XM_029366198.1"/>
</dbReference>
<dbReference type="VEuPathDB" id="ToxoDB:BESB_078360"/>
<organism evidence="2 3">
    <name type="scientific">Besnoitia besnoiti</name>
    <name type="common">Apicomplexan protozoan</name>
    <dbReference type="NCBI Taxonomy" id="94643"/>
    <lineage>
        <taxon>Eukaryota</taxon>
        <taxon>Sar</taxon>
        <taxon>Alveolata</taxon>
        <taxon>Apicomplexa</taxon>
        <taxon>Conoidasida</taxon>
        <taxon>Coccidia</taxon>
        <taxon>Eucoccidiorida</taxon>
        <taxon>Eimeriorina</taxon>
        <taxon>Sarcocystidae</taxon>
        <taxon>Besnoitia</taxon>
    </lineage>
</organism>
<comment type="caution">
    <text evidence="2">The sequence shown here is derived from an EMBL/GenBank/DDBJ whole genome shotgun (WGS) entry which is preliminary data.</text>
</comment>
<feature type="compositionally biased region" description="Low complexity" evidence="1">
    <location>
        <begin position="716"/>
        <end position="732"/>
    </location>
</feature>
<accession>A0A2A9ME11</accession>
<proteinExistence type="predicted"/>
<dbReference type="Proteomes" id="UP000224006">
    <property type="component" value="Chromosome VII"/>
</dbReference>
<feature type="compositionally biased region" description="Basic residues" evidence="1">
    <location>
        <begin position="751"/>
        <end position="765"/>
    </location>
</feature>
<dbReference type="EMBL" id="NWUJ01000008">
    <property type="protein sequence ID" value="PFH33620.1"/>
    <property type="molecule type" value="Genomic_DNA"/>
</dbReference>
<dbReference type="SUPFAM" id="SSF53335">
    <property type="entry name" value="S-adenosyl-L-methionine-dependent methyltransferases"/>
    <property type="match status" value="1"/>
</dbReference>
<dbReference type="GeneID" id="40312763"/>
<feature type="compositionally biased region" description="Low complexity" evidence="1">
    <location>
        <begin position="766"/>
        <end position="776"/>
    </location>
</feature>
<dbReference type="KEGG" id="bbes:BESB_078360"/>
<feature type="region of interest" description="Disordered" evidence="1">
    <location>
        <begin position="638"/>
        <end position="776"/>
    </location>
</feature>
<feature type="compositionally biased region" description="Polar residues" evidence="1">
    <location>
        <begin position="476"/>
        <end position="495"/>
    </location>
</feature>
<dbReference type="Gene3D" id="3.40.50.150">
    <property type="entry name" value="Vaccinia Virus protein VP39"/>
    <property type="match status" value="1"/>
</dbReference>
<dbReference type="InterPro" id="IPR029063">
    <property type="entry name" value="SAM-dependent_MTases_sf"/>
</dbReference>
<feature type="compositionally biased region" description="Basic and acidic residues" evidence="1">
    <location>
        <begin position="454"/>
        <end position="465"/>
    </location>
</feature>
<evidence type="ECO:0000256" key="1">
    <source>
        <dbReference type="SAM" id="MobiDB-lite"/>
    </source>
</evidence>
<gene>
    <name evidence="2" type="ORF">BESB_078360</name>
</gene>
<feature type="compositionally biased region" description="Polar residues" evidence="1">
    <location>
        <begin position="354"/>
        <end position="368"/>
    </location>
</feature>
<dbReference type="InterPro" id="IPR019410">
    <property type="entry name" value="Methyltransf_16"/>
</dbReference>
<dbReference type="AlphaFoldDB" id="A0A2A9ME11"/>
<dbReference type="OrthoDB" id="46564at2759"/>
<feature type="compositionally biased region" description="Polar residues" evidence="1">
    <location>
        <begin position="646"/>
        <end position="659"/>
    </location>
</feature>
<feature type="compositionally biased region" description="Low complexity" evidence="1">
    <location>
        <begin position="394"/>
        <end position="419"/>
    </location>
</feature>
<sequence>MSKGLRASDLRKPRFYSYEMYVPTRKRVHVKENKWSDPATQVWPQNLFLCKYLEMRAEGNGLEAFQGTTVLELGSGCGLVGMVAALLGASVTVSDLGKGLPLLQHNVEAFRAEWKNQVQIGCDDTATMESRFSLEESGRGPPFNIVICSDVWAERELRRSFLLLLLKAVAADSEVLMCHTWRNPDSNKTGPGSAVQEQRDLMTRLSHIFDVEEIETEDTIRAYCRRLHGGSYFLRSQSTIDIQESSDAEGRITILRLTCRQAIKDNPALLEEELKREIALHRQRSNTDNKQDQARPSIASAAQLVEAKKSDRSVDSSPAGTALPQLPTQKRLLSVTYSSDDPTRSGRGRVLRQRVSSTVKALSVSSRDISTKGVPPTVAGGPGAKRPVTASSLRTKTSRPSSSVRKSVGGSGDSQSGSSTAPAKEPLTSLSTSSVGGELAIACAPSPHRAASRQRAEPDRGETRLRPASGAGSPQRLMQRTPSAASRGIPSNATGPQRKVEGRPPTAVTSTDATLVPFANDATTIAKSPVARRSHPLPQGRQITAAGARGKASADTNLPGRSHVAAGGDSLGAAADHQRPSPSSAASRSLSIASLAPSTGSGRRSSVDRYAAALAQKCTAGAGEQNGIAPTAVQSPLAIHLPPRSGSPSAGLTPAQRTSALGAPDADTGPDSACQLQGAHDLPATGIEHRSTSSRKVSGHPALAAQKPTKTGLVGRLSSLLRRPDRAAAATGRGFGDGAGAAGVETDNAKLRRRSASRTGGHLKKPSSSTSAPAKP</sequence>
<feature type="compositionally biased region" description="Low complexity" evidence="1">
    <location>
        <begin position="565"/>
        <end position="590"/>
    </location>
</feature>
<dbReference type="Pfam" id="PF10294">
    <property type="entry name" value="Methyltransf_16"/>
    <property type="match status" value="1"/>
</dbReference>
<evidence type="ECO:0000313" key="2">
    <source>
        <dbReference type="EMBL" id="PFH33620.1"/>
    </source>
</evidence>
<feature type="region of interest" description="Disordered" evidence="1">
    <location>
        <begin position="304"/>
        <end position="515"/>
    </location>
</feature>
<protein>
    <recommendedName>
        <fullName evidence="4">Methyltransferase</fullName>
    </recommendedName>
</protein>
<name>A0A2A9ME11_BESBE</name>